<accession>A0ABR2S8G9</accession>
<comment type="caution">
    <text evidence="1">The sequence shown here is derived from an EMBL/GenBank/DDBJ whole genome shotgun (WGS) entry which is preliminary data.</text>
</comment>
<dbReference type="EMBL" id="JBBPBN010000016">
    <property type="protein sequence ID" value="KAK9021507.1"/>
    <property type="molecule type" value="Genomic_DNA"/>
</dbReference>
<sequence>MFATLIVKSLSRQHEFDIPIVVLQLIRWIFKSAVKKDGYKEMKRQYSGGVKIGIGVLAINTCCAAASSVESKRLKAPIEERLLDDPETEFSISSSWVAFVNLFLGFNGRTSW</sequence>
<keyword evidence="2" id="KW-1185">Reference proteome</keyword>
<name>A0ABR2S8G9_9ROSI</name>
<evidence type="ECO:0000313" key="2">
    <source>
        <dbReference type="Proteomes" id="UP001396334"/>
    </source>
</evidence>
<reference evidence="1 2" key="1">
    <citation type="journal article" date="2024" name="G3 (Bethesda)">
        <title>Genome assembly of Hibiscus sabdariffa L. provides insights into metabolisms of medicinal natural products.</title>
        <authorList>
            <person name="Kim T."/>
        </authorList>
    </citation>
    <scope>NUCLEOTIDE SEQUENCE [LARGE SCALE GENOMIC DNA]</scope>
    <source>
        <strain evidence="1">TK-2024</strain>
        <tissue evidence="1">Old leaves</tissue>
    </source>
</reference>
<gene>
    <name evidence="1" type="ORF">V6N11_011494</name>
</gene>
<protein>
    <submittedName>
        <fullName evidence="1">Uncharacterized protein</fullName>
    </submittedName>
</protein>
<dbReference type="Proteomes" id="UP001396334">
    <property type="component" value="Unassembled WGS sequence"/>
</dbReference>
<proteinExistence type="predicted"/>
<organism evidence="1 2">
    <name type="scientific">Hibiscus sabdariffa</name>
    <name type="common">roselle</name>
    <dbReference type="NCBI Taxonomy" id="183260"/>
    <lineage>
        <taxon>Eukaryota</taxon>
        <taxon>Viridiplantae</taxon>
        <taxon>Streptophyta</taxon>
        <taxon>Embryophyta</taxon>
        <taxon>Tracheophyta</taxon>
        <taxon>Spermatophyta</taxon>
        <taxon>Magnoliopsida</taxon>
        <taxon>eudicotyledons</taxon>
        <taxon>Gunneridae</taxon>
        <taxon>Pentapetalae</taxon>
        <taxon>rosids</taxon>
        <taxon>malvids</taxon>
        <taxon>Malvales</taxon>
        <taxon>Malvaceae</taxon>
        <taxon>Malvoideae</taxon>
        <taxon>Hibiscus</taxon>
    </lineage>
</organism>
<evidence type="ECO:0000313" key="1">
    <source>
        <dbReference type="EMBL" id="KAK9021507.1"/>
    </source>
</evidence>